<sequence>MYLALDVHYKTKYAKSVGVTFLTTNDQVPQNVFIEMIEDVAAYQPGEFYKRELPCLLKVISKIDLNTITIIIVDGHVYIDNDGQFGLGGYLYEALDKKIPIIGVAKRRFHTNKETVKDVFRGRSNNPLHISAIGMNLDQAAQFILAMHGNHRHPTLLKTLDGITKSE</sequence>
<evidence type="ECO:0000313" key="2">
    <source>
        <dbReference type="Proteomes" id="UP001203687"/>
    </source>
</evidence>
<accession>A0ABT0H7T4</accession>
<dbReference type="Proteomes" id="UP001203687">
    <property type="component" value="Unassembled WGS sequence"/>
</dbReference>
<keyword evidence="2" id="KW-1185">Reference proteome</keyword>
<dbReference type="Gene3D" id="3.30.2170.10">
    <property type="entry name" value="archaeoglobus fulgidus dsm 4304 superfamily"/>
    <property type="match status" value="1"/>
</dbReference>
<dbReference type="Pfam" id="PF04493">
    <property type="entry name" value="Endonuclease_5"/>
    <property type="match status" value="1"/>
</dbReference>
<proteinExistence type="predicted"/>
<organism evidence="1 2">
    <name type="scientific">Psychroserpens algicola</name>
    <dbReference type="NCBI Taxonomy" id="1719034"/>
    <lineage>
        <taxon>Bacteria</taxon>
        <taxon>Pseudomonadati</taxon>
        <taxon>Bacteroidota</taxon>
        <taxon>Flavobacteriia</taxon>
        <taxon>Flavobacteriales</taxon>
        <taxon>Flavobacteriaceae</taxon>
        <taxon>Psychroserpens</taxon>
    </lineage>
</organism>
<reference evidence="1" key="1">
    <citation type="submission" date="2022-04" db="EMBL/GenBank/DDBJ databases">
        <authorList>
            <person name="Ren T."/>
        </authorList>
    </citation>
    <scope>NUCLEOTIDE SEQUENCE</scope>
    <source>
        <strain evidence="1">F63249</strain>
    </source>
</reference>
<gene>
    <name evidence="1" type="ORF">MUY34_07325</name>
</gene>
<dbReference type="GO" id="GO:0004519">
    <property type="term" value="F:endonuclease activity"/>
    <property type="evidence" value="ECO:0007669"/>
    <property type="project" value="UniProtKB-KW"/>
</dbReference>
<keyword evidence="1" id="KW-0540">Nuclease</keyword>
<name>A0ABT0H7T4_9FLAO</name>
<dbReference type="InterPro" id="IPR007581">
    <property type="entry name" value="Endonuclease-V"/>
</dbReference>
<dbReference type="EMBL" id="JALPQF010000005">
    <property type="protein sequence ID" value="MCK8480425.1"/>
    <property type="molecule type" value="Genomic_DNA"/>
</dbReference>
<comment type="caution">
    <text evidence="1">The sequence shown here is derived from an EMBL/GenBank/DDBJ whole genome shotgun (WGS) entry which is preliminary data.</text>
</comment>
<evidence type="ECO:0000313" key="1">
    <source>
        <dbReference type="EMBL" id="MCK8480425.1"/>
    </source>
</evidence>
<protein>
    <submittedName>
        <fullName evidence="1">Endonuclease V</fullName>
    </submittedName>
</protein>
<keyword evidence="1" id="KW-0255">Endonuclease</keyword>
<dbReference type="RefSeq" id="WP_248412533.1">
    <property type="nucleotide sequence ID" value="NZ_JALPQF010000005.1"/>
</dbReference>
<keyword evidence="1" id="KW-0378">Hydrolase</keyword>